<dbReference type="PROSITE" id="PS50235">
    <property type="entry name" value="USP_3"/>
    <property type="match status" value="1"/>
</dbReference>
<gene>
    <name evidence="4" type="ORF">GEV33_012831</name>
</gene>
<dbReference type="InterPro" id="IPR001394">
    <property type="entry name" value="Peptidase_C19_UCH"/>
</dbReference>
<feature type="transmembrane region" description="Helical" evidence="2">
    <location>
        <begin position="6"/>
        <end position="26"/>
    </location>
</feature>
<evidence type="ECO:0000256" key="2">
    <source>
        <dbReference type="SAM" id="Phobius"/>
    </source>
</evidence>
<dbReference type="InterPro" id="IPR018200">
    <property type="entry name" value="USP_CS"/>
</dbReference>
<comment type="caution">
    <text evidence="4">The sequence shown here is derived from an EMBL/GenBank/DDBJ whole genome shotgun (WGS) entry which is preliminary data.</text>
</comment>
<dbReference type="PANTHER" id="PTHR24006">
    <property type="entry name" value="UBIQUITIN CARBOXYL-TERMINAL HYDROLASE"/>
    <property type="match status" value="1"/>
</dbReference>
<protein>
    <recommendedName>
        <fullName evidence="3">USP domain-containing protein</fullName>
    </recommendedName>
</protein>
<organism evidence="4 5">
    <name type="scientific">Tenebrio molitor</name>
    <name type="common">Yellow mealworm beetle</name>
    <dbReference type="NCBI Taxonomy" id="7067"/>
    <lineage>
        <taxon>Eukaryota</taxon>
        <taxon>Metazoa</taxon>
        <taxon>Ecdysozoa</taxon>
        <taxon>Arthropoda</taxon>
        <taxon>Hexapoda</taxon>
        <taxon>Insecta</taxon>
        <taxon>Pterygota</taxon>
        <taxon>Neoptera</taxon>
        <taxon>Endopterygota</taxon>
        <taxon>Coleoptera</taxon>
        <taxon>Polyphaga</taxon>
        <taxon>Cucujiformia</taxon>
        <taxon>Tenebrionidae</taxon>
        <taxon>Tenebrio</taxon>
    </lineage>
</organism>
<dbReference type="Gene3D" id="3.90.70.10">
    <property type="entry name" value="Cysteine proteinases"/>
    <property type="match status" value="1"/>
</dbReference>
<dbReference type="SUPFAM" id="SSF54001">
    <property type="entry name" value="Cysteine proteinases"/>
    <property type="match status" value="1"/>
</dbReference>
<name>A0A8J6L6Z1_TENMO</name>
<dbReference type="GO" id="GO:0005634">
    <property type="term" value="C:nucleus"/>
    <property type="evidence" value="ECO:0007669"/>
    <property type="project" value="TreeGrafter"/>
</dbReference>
<dbReference type="PANTHER" id="PTHR24006:SF781">
    <property type="entry name" value="LD34905P"/>
    <property type="match status" value="1"/>
</dbReference>
<keyword evidence="2" id="KW-1133">Transmembrane helix</keyword>
<keyword evidence="5" id="KW-1185">Reference proteome</keyword>
<reference evidence="4" key="1">
    <citation type="journal article" date="2020" name="J Insects Food Feed">
        <title>The yellow mealworm (Tenebrio molitor) genome: a resource for the emerging insects as food and feed industry.</title>
        <authorList>
            <person name="Eriksson T."/>
            <person name="Andere A."/>
            <person name="Kelstrup H."/>
            <person name="Emery V."/>
            <person name="Picard C."/>
        </authorList>
    </citation>
    <scope>NUCLEOTIDE SEQUENCE</scope>
    <source>
        <strain evidence="4">Stoneville</strain>
        <tissue evidence="4">Whole head</tissue>
    </source>
</reference>
<dbReference type="GO" id="GO:0005829">
    <property type="term" value="C:cytosol"/>
    <property type="evidence" value="ECO:0007669"/>
    <property type="project" value="TreeGrafter"/>
</dbReference>
<dbReference type="AlphaFoldDB" id="A0A8J6L6Z1"/>
<dbReference type="InterPro" id="IPR050164">
    <property type="entry name" value="Peptidase_C19"/>
</dbReference>
<dbReference type="GO" id="GO:0016579">
    <property type="term" value="P:protein deubiquitination"/>
    <property type="evidence" value="ECO:0007669"/>
    <property type="project" value="InterPro"/>
</dbReference>
<dbReference type="CDD" id="cd02662">
    <property type="entry name" value="Peptidase_C19F"/>
    <property type="match status" value="1"/>
</dbReference>
<accession>A0A8J6L6Z1</accession>
<dbReference type="Proteomes" id="UP000719412">
    <property type="component" value="Unassembled WGS sequence"/>
</dbReference>
<evidence type="ECO:0000256" key="1">
    <source>
        <dbReference type="ARBA" id="ARBA00009085"/>
    </source>
</evidence>
<dbReference type="InterPro" id="IPR028889">
    <property type="entry name" value="USP"/>
</dbReference>
<evidence type="ECO:0000313" key="5">
    <source>
        <dbReference type="Proteomes" id="UP000719412"/>
    </source>
</evidence>
<evidence type="ECO:0000313" key="4">
    <source>
        <dbReference type="EMBL" id="KAH0809960.1"/>
    </source>
</evidence>
<proteinExistence type="inferred from homology"/>
<feature type="domain" description="USP" evidence="3">
    <location>
        <begin position="38"/>
        <end position="497"/>
    </location>
</feature>
<evidence type="ECO:0000259" key="3">
    <source>
        <dbReference type="PROSITE" id="PS50235"/>
    </source>
</evidence>
<keyword evidence="2" id="KW-0812">Transmembrane</keyword>
<comment type="similarity">
    <text evidence="1">Belongs to the peptidase C19 family.</text>
</comment>
<dbReference type="InterPro" id="IPR038765">
    <property type="entry name" value="Papain-like_cys_pep_sf"/>
</dbReference>
<keyword evidence="2" id="KW-0472">Membrane</keyword>
<reference evidence="4" key="2">
    <citation type="submission" date="2021-08" db="EMBL/GenBank/DDBJ databases">
        <authorList>
            <person name="Eriksson T."/>
        </authorList>
    </citation>
    <scope>NUCLEOTIDE SEQUENCE</scope>
    <source>
        <strain evidence="4">Stoneville</strain>
        <tissue evidence="4">Whole head</tissue>
    </source>
</reference>
<dbReference type="Pfam" id="PF00443">
    <property type="entry name" value="UCH"/>
    <property type="match status" value="1"/>
</dbReference>
<dbReference type="PROSITE" id="PS00973">
    <property type="entry name" value="USP_2"/>
    <property type="match status" value="1"/>
</dbReference>
<dbReference type="GO" id="GO:0004843">
    <property type="term" value="F:cysteine-type deubiquitinase activity"/>
    <property type="evidence" value="ECO:0007669"/>
    <property type="project" value="InterPro"/>
</dbReference>
<dbReference type="EMBL" id="JABDTM020027806">
    <property type="protein sequence ID" value="KAH0809960.1"/>
    <property type="molecule type" value="Genomic_DNA"/>
</dbReference>
<sequence>MESDRILVAAGLTAAAVVGAFVFWGPATTSGSGRGRLAGLVNLGKTCFLNAVLHALAACPQFIAWLEKDRFVKETSLRGTLTTVLSVVNGTNKSVKETYAPAAVINALKRLGWVIPAGEQDAHELLNVLLTTLDEETHKISRKAGCLSDALGMNELEAAEPEEDVSEFNTLGSVMSLNELCRPSSLNWRGTAIRRNRWISRSCRALQMSGPPQQPVSHPFTGTLTSQLRCTECGHKSSVRYDKFESLSLALPSGAGDLGWGRHKLHQLLTNFVTPEVVPDVQCEGCNSGRDPAMPSILSKQIKILNFGKLPVCLCIHISRNTWQPGGISKRQDYVQFPMRLSLAAYTFIQAHYQRKLTNSVYTSTSEGGSPLSSSMPMSWGVGNLSEMANEFRNVYQLAAVVVHTGDAHSGHFITYRRGHHNTKSVRRWTQTSPKNLNMDSSDDNAFVRIMYFLDEMVSTAVFKSLRWYYTSDVEIREVMVDEVLQSTAYMLFYEKTSNMSAF</sequence>